<comment type="caution">
    <text evidence="7">The sequence shown here is derived from an EMBL/GenBank/DDBJ whole genome shotgun (WGS) entry which is preliminary data.</text>
</comment>
<evidence type="ECO:0000256" key="3">
    <source>
        <dbReference type="ARBA" id="ARBA00023237"/>
    </source>
</evidence>
<dbReference type="SUPFAM" id="SSF103088">
    <property type="entry name" value="OmpA-like"/>
    <property type="match status" value="1"/>
</dbReference>
<reference evidence="7" key="1">
    <citation type="journal article" date="2021" name="PeerJ">
        <title>Extensive microbial diversity within the chicken gut microbiome revealed by metagenomics and culture.</title>
        <authorList>
            <person name="Gilroy R."/>
            <person name="Ravi A."/>
            <person name="Getino M."/>
            <person name="Pursley I."/>
            <person name="Horton D.L."/>
            <person name="Alikhan N.F."/>
            <person name="Baker D."/>
            <person name="Gharbi K."/>
            <person name="Hall N."/>
            <person name="Watson M."/>
            <person name="Adriaenssens E.M."/>
            <person name="Foster-Nyarko E."/>
            <person name="Jarju S."/>
            <person name="Secka A."/>
            <person name="Antonio M."/>
            <person name="Oren A."/>
            <person name="Chaudhuri R.R."/>
            <person name="La Ragione R."/>
            <person name="Hildebrand F."/>
            <person name="Pallen M.J."/>
        </authorList>
    </citation>
    <scope>NUCLEOTIDE SEQUENCE</scope>
    <source>
        <strain evidence="7">14975</strain>
    </source>
</reference>
<dbReference type="CDD" id="cd07185">
    <property type="entry name" value="OmpA_C-like"/>
    <property type="match status" value="1"/>
</dbReference>
<dbReference type="PANTHER" id="PTHR30329">
    <property type="entry name" value="STATOR ELEMENT OF FLAGELLAR MOTOR COMPLEX"/>
    <property type="match status" value="1"/>
</dbReference>
<dbReference type="PRINTS" id="PR01021">
    <property type="entry name" value="OMPADOMAIN"/>
</dbReference>
<evidence type="ECO:0000256" key="4">
    <source>
        <dbReference type="PROSITE-ProRule" id="PRU00473"/>
    </source>
</evidence>
<feature type="compositionally biased region" description="Basic and acidic residues" evidence="5">
    <location>
        <begin position="51"/>
        <end position="70"/>
    </location>
</feature>
<dbReference type="PROSITE" id="PS51123">
    <property type="entry name" value="OMPA_2"/>
    <property type="match status" value="1"/>
</dbReference>
<evidence type="ECO:0000313" key="8">
    <source>
        <dbReference type="Proteomes" id="UP000823964"/>
    </source>
</evidence>
<accession>A0A9D2AI98</accession>
<evidence type="ECO:0000256" key="2">
    <source>
        <dbReference type="ARBA" id="ARBA00023136"/>
    </source>
</evidence>
<organism evidence="7 8">
    <name type="scientific">Candidatus Akkermansia intestinigallinarum</name>
    <dbReference type="NCBI Taxonomy" id="2838431"/>
    <lineage>
        <taxon>Bacteria</taxon>
        <taxon>Pseudomonadati</taxon>
        <taxon>Verrucomicrobiota</taxon>
        <taxon>Verrucomicrobiia</taxon>
        <taxon>Verrucomicrobiales</taxon>
        <taxon>Akkermansiaceae</taxon>
        <taxon>Akkermansia</taxon>
    </lineage>
</organism>
<feature type="domain" description="OmpA-like" evidence="6">
    <location>
        <begin position="358"/>
        <end position="480"/>
    </location>
</feature>
<dbReference type="InterPro" id="IPR050330">
    <property type="entry name" value="Bact_OuterMem_StrucFunc"/>
</dbReference>
<feature type="region of interest" description="Disordered" evidence="5">
    <location>
        <begin position="32"/>
        <end position="128"/>
    </location>
</feature>
<comment type="subcellular location">
    <subcellularLocation>
        <location evidence="1">Cell outer membrane</location>
    </subcellularLocation>
</comment>
<evidence type="ECO:0000259" key="6">
    <source>
        <dbReference type="PROSITE" id="PS51123"/>
    </source>
</evidence>
<protein>
    <submittedName>
        <fullName evidence="7">OmpA family protein</fullName>
    </submittedName>
</protein>
<reference evidence="7" key="2">
    <citation type="submission" date="2021-04" db="EMBL/GenBank/DDBJ databases">
        <authorList>
            <person name="Gilroy R."/>
        </authorList>
    </citation>
    <scope>NUCLEOTIDE SEQUENCE</scope>
    <source>
        <strain evidence="7">14975</strain>
    </source>
</reference>
<dbReference type="EMBL" id="DXFQ01000119">
    <property type="protein sequence ID" value="HIX20241.1"/>
    <property type="molecule type" value="Genomic_DNA"/>
</dbReference>
<keyword evidence="2 4" id="KW-0472">Membrane</keyword>
<evidence type="ECO:0000313" key="7">
    <source>
        <dbReference type="EMBL" id="HIX20241.1"/>
    </source>
</evidence>
<dbReference type="AlphaFoldDB" id="A0A9D2AI98"/>
<dbReference type="InterPro" id="IPR036737">
    <property type="entry name" value="OmpA-like_sf"/>
</dbReference>
<gene>
    <name evidence="7" type="ORF">H9862_06555</name>
</gene>
<dbReference type="PANTHER" id="PTHR30329:SF21">
    <property type="entry name" value="LIPOPROTEIN YIAD-RELATED"/>
    <property type="match status" value="1"/>
</dbReference>
<dbReference type="Gene3D" id="3.30.1330.60">
    <property type="entry name" value="OmpA-like domain"/>
    <property type="match status" value="1"/>
</dbReference>
<dbReference type="GO" id="GO:0009279">
    <property type="term" value="C:cell outer membrane"/>
    <property type="evidence" value="ECO:0007669"/>
    <property type="project" value="UniProtKB-SubCell"/>
</dbReference>
<dbReference type="InterPro" id="IPR006664">
    <property type="entry name" value="OMP_bac"/>
</dbReference>
<sequence length="480" mass="51802">MNRKIILFLLALLATISVGLFLMFKIAGSTAAHDDTGSAETPSADAGADTPQKETSADAGKDDQAGKPDEPVQPTPPAGGGDTVTTPDDAAGHQGTGDGEPTPTPDGADTSDEVVIPTPADKPRSKEHGAALNLGEALKMDLWSEALDLLASQGLIKPEAQATLRDWMSRNRYASQEEVGDLRRTDGSKLTRYRFRSEGGQEDALVDVVTTADGRTFIDAVRVVPSADSAQLPPKSDALLTSECFVKALRAGQMSAALKMVEGSEISYATVAGICMIFEEDNYRLRTKLPIRGTFENETNAGYLVYLTTEKSPKPANIGLELVRTEGGWRVKNVSLDTLLSEYENTASAEGCRYFPIVKNPKGGDSLALFFAFNEATLTPRSMRQLQIVADLLKQSQGTLKISGHTDDVGSQAYNLQLSRKRAEAVKAALVSFGVKAEQIDTEGLGKSQPRRMYRAGDSVEEIDYIRGENRRAEIYLDFE</sequence>
<proteinExistence type="predicted"/>
<keyword evidence="3" id="KW-0998">Cell outer membrane</keyword>
<dbReference type="InterPro" id="IPR006665">
    <property type="entry name" value="OmpA-like"/>
</dbReference>
<dbReference type="Pfam" id="PF00691">
    <property type="entry name" value="OmpA"/>
    <property type="match status" value="1"/>
</dbReference>
<dbReference type="Proteomes" id="UP000823964">
    <property type="component" value="Unassembled WGS sequence"/>
</dbReference>
<evidence type="ECO:0000256" key="1">
    <source>
        <dbReference type="ARBA" id="ARBA00004442"/>
    </source>
</evidence>
<name>A0A9D2AI98_9BACT</name>
<evidence type="ECO:0000256" key="5">
    <source>
        <dbReference type="SAM" id="MobiDB-lite"/>
    </source>
</evidence>